<dbReference type="PROSITE" id="PS00061">
    <property type="entry name" value="ADH_SHORT"/>
    <property type="match status" value="1"/>
</dbReference>
<dbReference type="InterPro" id="IPR020904">
    <property type="entry name" value="Sc_DH/Rdtase_CS"/>
</dbReference>
<dbReference type="PANTHER" id="PTHR42760">
    <property type="entry name" value="SHORT-CHAIN DEHYDROGENASES/REDUCTASES FAMILY MEMBER"/>
    <property type="match status" value="1"/>
</dbReference>
<evidence type="ECO:0000313" key="2">
    <source>
        <dbReference type="EMBL" id="KQB52800.1"/>
    </source>
</evidence>
<dbReference type="InterPro" id="IPR036291">
    <property type="entry name" value="NAD(P)-bd_dom_sf"/>
</dbReference>
<gene>
    <name evidence="2" type="ORF">AQS70_13180</name>
</gene>
<dbReference type="Pfam" id="PF13561">
    <property type="entry name" value="adh_short_C2"/>
    <property type="match status" value="1"/>
</dbReference>
<reference evidence="2 3" key="1">
    <citation type="submission" date="2015-10" db="EMBL/GenBank/DDBJ databases">
        <title>Pseudomonas helleri sp. nov. and Pseudomonas weihenstephanensis sp. nov., isolated from raw cows milk.</title>
        <authorList>
            <person name="Von Neubeck M."/>
            <person name="Huptas C."/>
            <person name="Wenning M."/>
            <person name="Scherer S."/>
        </authorList>
    </citation>
    <scope>NUCLEOTIDE SEQUENCE [LARGE SCALE GENOMIC DNA]</scope>
    <source>
        <strain evidence="2 3">BSTT44</strain>
    </source>
</reference>
<dbReference type="SUPFAM" id="SSF51735">
    <property type="entry name" value="NAD(P)-binding Rossmann-fold domains"/>
    <property type="match status" value="1"/>
</dbReference>
<dbReference type="RefSeq" id="WP_055103719.1">
    <property type="nucleotide sequence ID" value="NZ_LLWH01000185.1"/>
</dbReference>
<dbReference type="InterPro" id="IPR002347">
    <property type="entry name" value="SDR_fam"/>
</dbReference>
<evidence type="ECO:0000313" key="3">
    <source>
        <dbReference type="Proteomes" id="UP000050342"/>
    </source>
</evidence>
<proteinExistence type="inferred from homology"/>
<dbReference type="GO" id="GO:0016616">
    <property type="term" value="F:oxidoreductase activity, acting on the CH-OH group of donors, NAD or NADP as acceptor"/>
    <property type="evidence" value="ECO:0007669"/>
    <property type="project" value="TreeGrafter"/>
</dbReference>
<dbReference type="FunFam" id="3.40.50.720:FF:000084">
    <property type="entry name" value="Short-chain dehydrogenase reductase"/>
    <property type="match status" value="1"/>
</dbReference>
<dbReference type="Gene3D" id="3.40.50.720">
    <property type="entry name" value="NAD(P)-binding Rossmann-like Domain"/>
    <property type="match status" value="1"/>
</dbReference>
<dbReference type="PRINTS" id="PR00081">
    <property type="entry name" value="GDHRDH"/>
</dbReference>
<protein>
    <submittedName>
        <fullName evidence="2">3-oxoacyl-ACP reductase</fullName>
    </submittedName>
</protein>
<sequence length="265" mass="27858">MNDSMRDKVVIVTGAGAIAEGWSNGRAAAVLYARAGAKLLAVDCDAQSAEATSAIIREEGGTCEVFTGDVSNAADMRRMVEAAQDHFGRLDVLHNNVGIAETGGPVEASEESWNRLLAVNQTSVFLTCKYALPVMEAQKRGAIVNIASIAASHWLGFPYVGYSATKAAMIAFTQNIAVQYAPLGIRANCVSPGFMNTPMVSASLSKAYGGDVQAMLDTRHAQCPMGFMGDAWDVAHAALFLASDAARYITGTNLVVDGGLTLRCA</sequence>
<name>A0A0Q0SMP5_9PSED</name>
<dbReference type="OrthoDB" id="9806974at2"/>
<accession>A0A0Q0SMP5</accession>
<dbReference type="STRING" id="1563157.AQS70_13180"/>
<dbReference type="Proteomes" id="UP000050342">
    <property type="component" value="Unassembled WGS sequence"/>
</dbReference>
<dbReference type="CDD" id="cd05233">
    <property type="entry name" value="SDR_c"/>
    <property type="match status" value="1"/>
</dbReference>
<evidence type="ECO:0000256" key="1">
    <source>
        <dbReference type="ARBA" id="ARBA00006484"/>
    </source>
</evidence>
<comment type="caution">
    <text evidence="2">The sequence shown here is derived from an EMBL/GenBank/DDBJ whole genome shotgun (WGS) entry which is preliminary data.</text>
</comment>
<organism evidence="2 3">
    <name type="scientific">Pseudomonas endophytica</name>
    <dbReference type="NCBI Taxonomy" id="1563157"/>
    <lineage>
        <taxon>Bacteria</taxon>
        <taxon>Pseudomonadati</taxon>
        <taxon>Pseudomonadota</taxon>
        <taxon>Gammaproteobacteria</taxon>
        <taxon>Pseudomonadales</taxon>
        <taxon>Pseudomonadaceae</taxon>
        <taxon>Pseudomonas</taxon>
    </lineage>
</organism>
<comment type="similarity">
    <text evidence="1">Belongs to the short-chain dehydrogenases/reductases (SDR) family.</text>
</comment>
<keyword evidence="3" id="KW-1185">Reference proteome</keyword>
<dbReference type="EMBL" id="LLWH01000185">
    <property type="protein sequence ID" value="KQB52800.1"/>
    <property type="molecule type" value="Genomic_DNA"/>
</dbReference>
<dbReference type="AlphaFoldDB" id="A0A0Q0SMP5"/>
<dbReference type="PRINTS" id="PR00080">
    <property type="entry name" value="SDRFAMILY"/>
</dbReference>